<dbReference type="AlphaFoldDB" id="A0A9W8N9K6"/>
<proteinExistence type="predicted"/>
<evidence type="ECO:0000256" key="1">
    <source>
        <dbReference type="SAM" id="SignalP"/>
    </source>
</evidence>
<gene>
    <name evidence="2" type="ORF">NPX13_g7828</name>
</gene>
<organism evidence="2 3">
    <name type="scientific">Xylaria arbuscula</name>
    <dbReference type="NCBI Taxonomy" id="114810"/>
    <lineage>
        <taxon>Eukaryota</taxon>
        <taxon>Fungi</taxon>
        <taxon>Dikarya</taxon>
        <taxon>Ascomycota</taxon>
        <taxon>Pezizomycotina</taxon>
        <taxon>Sordariomycetes</taxon>
        <taxon>Xylariomycetidae</taxon>
        <taxon>Xylariales</taxon>
        <taxon>Xylariaceae</taxon>
        <taxon>Xylaria</taxon>
    </lineage>
</organism>
<dbReference type="Proteomes" id="UP001148614">
    <property type="component" value="Unassembled WGS sequence"/>
</dbReference>
<sequence length="68" mass="7024">MKSAVVIFALFTVAMGQFVKVPRQSSSNIVRRQDGGVAVQGASMSTADGSVVPYDAANVYKAASESGL</sequence>
<feature type="signal peptide" evidence="1">
    <location>
        <begin position="1"/>
        <end position="16"/>
    </location>
</feature>
<reference evidence="2" key="1">
    <citation type="submission" date="2022-07" db="EMBL/GenBank/DDBJ databases">
        <title>Genome Sequence of Xylaria arbuscula.</title>
        <authorList>
            <person name="Buettner E."/>
        </authorList>
    </citation>
    <scope>NUCLEOTIDE SEQUENCE</scope>
    <source>
        <strain evidence="2">VT107</strain>
    </source>
</reference>
<comment type="caution">
    <text evidence="2">The sequence shown here is derived from an EMBL/GenBank/DDBJ whole genome shotgun (WGS) entry which is preliminary data.</text>
</comment>
<name>A0A9W8N9K6_9PEZI</name>
<accession>A0A9W8N9K6</accession>
<feature type="chain" id="PRO_5040866961" evidence="1">
    <location>
        <begin position="17"/>
        <end position="68"/>
    </location>
</feature>
<evidence type="ECO:0000313" key="2">
    <source>
        <dbReference type="EMBL" id="KAJ3564482.1"/>
    </source>
</evidence>
<keyword evidence="1" id="KW-0732">Signal</keyword>
<evidence type="ECO:0000313" key="3">
    <source>
        <dbReference type="Proteomes" id="UP001148614"/>
    </source>
</evidence>
<dbReference type="EMBL" id="JANPWZ010001611">
    <property type="protein sequence ID" value="KAJ3564482.1"/>
    <property type="molecule type" value="Genomic_DNA"/>
</dbReference>
<protein>
    <submittedName>
        <fullName evidence="2">Uncharacterized protein</fullName>
    </submittedName>
</protein>
<dbReference type="VEuPathDB" id="FungiDB:F4678DRAFT_464508"/>
<keyword evidence="3" id="KW-1185">Reference proteome</keyword>